<feature type="binding site" evidence="18">
    <location>
        <position position="34"/>
    </location>
    <ligand>
        <name>a divalent metal cation</name>
        <dbReference type="ChEBI" id="CHEBI:60240"/>
    </ligand>
</feature>
<keyword evidence="7 17" id="KW-0547">Nucleotide-binding</keyword>
<feature type="binding site" evidence="18">
    <location>
        <position position="82"/>
    </location>
    <ligand>
        <name>a divalent metal cation</name>
        <dbReference type="ChEBI" id="CHEBI:60240"/>
    </ligand>
</feature>
<dbReference type="PANTHER" id="PTHR34299">
    <property type="entry name" value="DIACYLGLYCEROL KINASE"/>
    <property type="match status" value="1"/>
</dbReference>
<evidence type="ECO:0000256" key="6">
    <source>
        <dbReference type="ARBA" id="ARBA00022692"/>
    </source>
</evidence>
<keyword evidence="18" id="KW-0479">Metal-binding</keyword>
<dbReference type="InterPro" id="IPR000829">
    <property type="entry name" value="DAGK"/>
</dbReference>
<keyword evidence="4" id="KW-0444">Lipid biosynthesis</keyword>
<dbReference type="GO" id="GO:0016301">
    <property type="term" value="F:kinase activity"/>
    <property type="evidence" value="ECO:0007669"/>
    <property type="project" value="UniProtKB-KW"/>
</dbReference>
<feature type="transmembrane region" description="Helical" evidence="19">
    <location>
        <begin position="41"/>
        <end position="72"/>
    </location>
</feature>
<keyword evidence="3" id="KW-1003">Cell membrane</keyword>
<dbReference type="PANTHER" id="PTHR34299:SF1">
    <property type="entry name" value="DIACYLGLYCEROL KINASE"/>
    <property type="match status" value="1"/>
</dbReference>
<dbReference type="GO" id="GO:0005886">
    <property type="term" value="C:plasma membrane"/>
    <property type="evidence" value="ECO:0007669"/>
    <property type="project" value="UniProtKB-SubCell"/>
</dbReference>
<evidence type="ECO:0000313" key="21">
    <source>
        <dbReference type="Proteomes" id="UP000287857"/>
    </source>
</evidence>
<feature type="binding site" evidence="17">
    <location>
        <position position="82"/>
    </location>
    <ligand>
        <name>ATP</name>
        <dbReference type="ChEBI" id="CHEBI:30616"/>
    </ligand>
</feature>
<comment type="similarity">
    <text evidence="2">Belongs to the bacterial diacylglycerol kinase family.</text>
</comment>
<dbReference type="OrthoDB" id="9789934at2"/>
<feature type="binding site" evidence="17">
    <location>
        <position position="14"/>
    </location>
    <ligand>
        <name>ATP</name>
        <dbReference type="ChEBI" id="CHEBI:30616"/>
    </ligand>
</feature>
<comment type="caution">
    <text evidence="20">The sequence shown here is derived from an EMBL/GenBank/DDBJ whole genome shotgun (WGS) entry which is preliminary data.</text>
</comment>
<keyword evidence="6 19" id="KW-0812">Transmembrane</keyword>
<organism evidence="20 21">
    <name type="scientific">Vagococcus vulneris</name>
    <dbReference type="NCBI Taxonomy" id="1977869"/>
    <lineage>
        <taxon>Bacteria</taxon>
        <taxon>Bacillati</taxon>
        <taxon>Bacillota</taxon>
        <taxon>Bacilli</taxon>
        <taxon>Lactobacillales</taxon>
        <taxon>Enterococcaceae</taxon>
        <taxon>Vagococcus</taxon>
    </lineage>
</organism>
<keyword evidence="18" id="KW-0460">Magnesium</keyword>
<evidence type="ECO:0000256" key="7">
    <source>
        <dbReference type="ARBA" id="ARBA00022741"/>
    </source>
</evidence>
<dbReference type="PROSITE" id="PS01069">
    <property type="entry name" value="DAGK_PROKAR"/>
    <property type="match status" value="1"/>
</dbReference>
<dbReference type="GO" id="GO:0005524">
    <property type="term" value="F:ATP binding"/>
    <property type="evidence" value="ECO:0007669"/>
    <property type="project" value="UniProtKB-KW"/>
</dbReference>
<comment type="cofactor">
    <cofactor evidence="18">
        <name>Mg(2+)</name>
        <dbReference type="ChEBI" id="CHEBI:18420"/>
    </cofactor>
    <text evidence="18">Mn(2+), Zn(2+), Cd(2+) and Co(2+) support activity to lesser extents.</text>
</comment>
<evidence type="ECO:0000256" key="5">
    <source>
        <dbReference type="ARBA" id="ARBA00022679"/>
    </source>
</evidence>
<sequence>MNMDLNDNNHFKNRFFFQSVKHALAGIVTVIKAERNMRYHLFISLIVIVLCTFLRISLVEWCIIIGCLSAVLTSEMLNTAIETTVDLATNGQHHILAKRAKDIAAGGVLVTSIGALIIGLIILVPKLLNRLFY</sequence>
<dbReference type="Proteomes" id="UP000287857">
    <property type="component" value="Unassembled WGS sequence"/>
</dbReference>
<keyword evidence="14" id="KW-1208">Phospholipid metabolism</keyword>
<feature type="binding site" evidence="16">
    <location>
        <position position="75"/>
    </location>
    <ligand>
        <name>substrate</name>
    </ligand>
</feature>
<name>A0A430A210_9ENTE</name>
<keyword evidence="5" id="KW-0808">Transferase</keyword>
<dbReference type="GO" id="GO:0046872">
    <property type="term" value="F:metal ion binding"/>
    <property type="evidence" value="ECO:0007669"/>
    <property type="project" value="UniProtKB-KW"/>
</dbReference>
<evidence type="ECO:0000256" key="8">
    <source>
        <dbReference type="ARBA" id="ARBA00022777"/>
    </source>
</evidence>
<proteinExistence type="inferred from homology"/>
<dbReference type="InterPro" id="IPR036945">
    <property type="entry name" value="DAGK_sf"/>
</dbReference>
<dbReference type="Gene3D" id="1.10.287.3610">
    <property type="match status" value="1"/>
</dbReference>
<gene>
    <name evidence="20" type="ORF">CBF37_00290</name>
</gene>
<evidence type="ECO:0000256" key="13">
    <source>
        <dbReference type="ARBA" id="ARBA00023209"/>
    </source>
</evidence>
<dbReference type="CDD" id="cd14265">
    <property type="entry name" value="UDPK_IM_like"/>
    <property type="match status" value="1"/>
</dbReference>
<keyword evidence="13" id="KW-0594">Phospholipid biosynthesis</keyword>
<evidence type="ECO:0000256" key="19">
    <source>
        <dbReference type="SAM" id="Phobius"/>
    </source>
</evidence>
<evidence type="ECO:0000256" key="16">
    <source>
        <dbReference type="PIRSR" id="PIRSR600829-2"/>
    </source>
</evidence>
<reference evidence="20 21" key="1">
    <citation type="submission" date="2017-05" db="EMBL/GenBank/DDBJ databases">
        <title>Vagococcus spp. assemblies.</title>
        <authorList>
            <person name="Gulvik C.A."/>
        </authorList>
    </citation>
    <scope>NUCLEOTIDE SEQUENCE [LARGE SCALE GENOMIC DNA]</scope>
    <source>
        <strain evidence="20 21">SS1995</strain>
    </source>
</reference>
<evidence type="ECO:0000256" key="3">
    <source>
        <dbReference type="ARBA" id="ARBA00022475"/>
    </source>
</evidence>
<evidence type="ECO:0000256" key="18">
    <source>
        <dbReference type="PIRSR" id="PIRSR600829-4"/>
    </source>
</evidence>
<evidence type="ECO:0000256" key="12">
    <source>
        <dbReference type="ARBA" id="ARBA00023136"/>
    </source>
</evidence>
<keyword evidence="12 19" id="KW-0472">Membrane</keyword>
<dbReference type="EMBL" id="NGJS01000001">
    <property type="protein sequence ID" value="RSU00486.1"/>
    <property type="molecule type" value="Genomic_DNA"/>
</dbReference>
<feature type="active site" description="Proton acceptor" evidence="15">
    <location>
        <position position="75"/>
    </location>
</feature>
<comment type="subcellular location">
    <subcellularLocation>
        <location evidence="1">Cell membrane</location>
        <topology evidence="1">Multi-pass membrane protein</topology>
    </subcellularLocation>
</comment>
<feature type="transmembrane region" description="Helical" evidence="19">
    <location>
        <begin position="103"/>
        <end position="124"/>
    </location>
</feature>
<keyword evidence="21" id="KW-1185">Reference proteome</keyword>
<evidence type="ECO:0000256" key="11">
    <source>
        <dbReference type="ARBA" id="ARBA00023098"/>
    </source>
</evidence>
<evidence type="ECO:0000256" key="17">
    <source>
        <dbReference type="PIRSR" id="PIRSR600829-3"/>
    </source>
</evidence>
<protein>
    <recommendedName>
        <fullName evidence="22">UDP kinase</fullName>
    </recommendedName>
</protein>
<evidence type="ECO:0000256" key="2">
    <source>
        <dbReference type="ARBA" id="ARBA00005967"/>
    </source>
</evidence>
<evidence type="ECO:0000256" key="9">
    <source>
        <dbReference type="ARBA" id="ARBA00022840"/>
    </source>
</evidence>
<keyword evidence="9 17" id="KW-0067">ATP-binding</keyword>
<keyword evidence="11" id="KW-0443">Lipid metabolism</keyword>
<feature type="binding site" evidence="16">
    <location>
        <position position="14"/>
    </location>
    <ligand>
        <name>substrate</name>
    </ligand>
</feature>
<feature type="binding site" evidence="17">
    <location>
        <position position="34"/>
    </location>
    <ligand>
        <name>ATP</name>
        <dbReference type="ChEBI" id="CHEBI:30616"/>
    </ligand>
</feature>
<evidence type="ECO:0000256" key="15">
    <source>
        <dbReference type="PIRSR" id="PIRSR600829-1"/>
    </source>
</evidence>
<dbReference type="Pfam" id="PF01219">
    <property type="entry name" value="DAGK_prokar"/>
    <property type="match status" value="1"/>
</dbReference>
<evidence type="ECO:0000256" key="1">
    <source>
        <dbReference type="ARBA" id="ARBA00004651"/>
    </source>
</evidence>
<evidence type="ECO:0000256" key="10">
    <source>
        <dbReference type="ARBA" id="ARBA00022989"/>
    </source>
</evidence>
<evidence type="ECO:0000313" key="20">
    <source>
        <dbReference type="EMBL" id="RSU00486.1"/>
    </source>
</evidence>
<feature type="binding site" evidence="17">
    <location>
        <begin position="101"/>
        <end position="102"/>
    </location>
    <ligand>
        <name>ATP</name>
        <dbReference type="ChEBI" id="CHEBI:30616"/>
    </ligand>
</feature>
<evidence type="ECO:0008006" key="22">
    <source>
        <dbReference type="Google" id="ProtNLM"/>
    </source>
</evidence>
<dbReference type="InterPro" id="IPR033717">
    <property type="entry name" value="UDPK"/>
</dbReference>
<accession>A0A430A210</accession>
<keyword evidence="8" id="KW-0418">Kinase</keyword>
<dbReference type="GO" id="GO:0008654">
    <property type="term" value="P:phospholipid biosynthetic process"/>
    <property type="evidence" value="ECO:0007669"/>
    <property type="project" value="UniProtKB-KW"/>
</dbReference>
<evidence type="ECO:0000256" key="14">
    <source>
        <dbReference type="ARBA" id="ARBA00023264"/>
    </source>
</evidence>
<dbReference type="AlphaFoldDB" id="A0A430A210"/>
<keyword evidence="10 19" id="KW-1133">Transmembrane helix</keyword>
<evidence type="ECO:0000256" key="4">
    <source>
        <dbReference type="ARBA" id="ARBA00022516"/>
    </source>
</evidence>